<feature type="transmembrane region" description="Helical" evidence="10">
    <location>
        <begin position="345"/>
        <end position="367"/>
    </location>
</feature>
<evidence type="ECO:0000256" key="6">
    <source>
        <dbReference type="ARBA" id="ARBA00023136"/>
    </source>
</evidence>
<name>K1WJU1_MARBU</name>
<evidence type="ECO:0000256" key="9">
    <source>
        <dbReference type="SAM" id="MobiDB-lite"/>
    </source>
</evidence>
<keyword evidence="3 8" id="KW-0813">Transport</keyword>
<evidence type="ECO:0000313" key="13">
    <source>
        <dbReference type="Proteomes" id="UP000006753"/>
    </source>
</evidence>
<sequence>MSILNTAPTPPVPLLDTETIAFPADTKAGAEATATSPTLLLGFSQSGASNRPPQSGADDPDHHDPHASKTLWQCVSLYSPSIFWSMIFSASLIMEGYSLALVPSLFAQPSFQKKFGEPLTAPQIGYDVSAGWKTGLNVGPIIGELIGLFLNGICCDRYGYKKTMFVFMGFMAGFNLITFFAGDVKVLFASQLLSGIPWGVFQAMAPAYSSEICHTSIRPYVTNFVNFCWLFGQLAASIVLRCFVNYDGQWAYRIPFAIQWAFPVPIMILVIFAPESPWFLLRQNRDQDAVKSLRRLASKEYTTADAQRTLEYYKRTDEIEKLASAGTAYKDCFTGTDCRRTEISAMVWVAQSLVGSALMASSTYFYTQAGVDTETAYNLTLGGYGAGMAGTIASWVITGYVGRRKLYVCGSSILGLLLLTIGCSAFSDSKAAHWTTCTLLIAYTLVYNLTIGPTCYTLISEISSTRLKAKTVVIARGWYNVGAILVNILANYQLTPKASGGWGWAAKTGFFYAGTCLLMVIWQFFRLPEPKDRDYAELDILFEHKISARKFASTMVDVSRNAIVPGQRRSSREKDRSAAPVAPVELENVDKNVAVSSSG</sequence>
<keyword evidence="4 10" id="KW-0812">Transmembrane</keyword>
<feature type="region of interest" description="Disordered" evidence="9">
    <location>
        <begin position="43"/>
        <end position="65"/>
    </location>
</feature>
<dbReference type="NCBIfam" id="TIGR00879">
    <property type="entry name" value="SP"/>
    <property type="match status" value="1"/>
</dbReference>
<feature type="transmembrane region" description="Helical" evidence="10">
    <location>
        <begin position="439"/>
        <end position="459"/>
    </location>
</feature>
<dbReference type="EMBL" id="JH921451">
    <property type="protein sequence ID" value="EKD13106.1"/>
    <property type="molecule type" value="Genomic_DNA"/>
</dbReference>
<evidence type="ECO:0000256" key="10">
    <source>
        <dbReference type="SAM" id="Phobius"/>
    </source>
</evidence>
<keyword evidence="7" id="KW-0462">Maltose metabolism</keyword>
<dbReference type="PANTHER" id="PTHR48022">
    <property type="entry name" value="PLASTIDIC GLUCOSE TRANSPORTER 4"/>
    <property type="match status" value="1"/>
</dbReference>
<dbReference type="PANTHER" id="PTHR48022:SF5">
    <property type="entry name" value="ALPHA-GLUCOSIDES PERMEASE MPH2-RELATED"/>
    <property type="match status" value="1"/>
</dbReference>
<evidence type="ECO:0000256" key="7">
    <source>
        <dbReference type="ARBA" id="ARBA00026248"/>
    </source>
</evidence>
<dbReference type="InterPro" id="IPR050360">
    <property type="entry name" value="MFS_Sugar_Transporters"/>
</dbReference>
<evidence type="ECO:0000256" key="8">
    <source>
        <dbReference type="RuleBase" id="RU003346"/>
    </source>
</evidence>
<reference evidence="12 13" key="1">
    <citation type="journal article" date="2012" name="BMC Genomics">
        <title>Sequencing the genome of Marssonina brunnea reveals fungus-poplar co-evolution.</title>
        <authorList>
            <person name="Zhu S."/>
            <person name="Cao Y.-Z."/>
            <person name="Jiang C."/>
            <person name="Tan B.-Y."/>
            <person name="Wang Z."/>
            <person name="Feng S."/>
            <person name="Zhang L."/>
            <person name="Su X.-H."/>
            <person name="Brejova B."/>
            <person name="Vinar T."/>
            <person name="Xu M."/>
            <person name="Wang M.-X."/>
            <person name="Zhang S.-G."/>
            <person name="Huang M.-R."/>
            <person name="Wu R."/>
            <person name="Zhou Y."/>
        </authorList>
    </citation>
    <scope>NUCLEOTIDE SEQUENCE [LARGE SCALE GENOMIC DNA]</scope>
    <source>
        <strain evidence="12 13">MB_m1</strain>
    </source>
</reference>
<dbReference type="Pfam" id="PF00083">
    <property type="entry name" value="Sugar_tr"/>
    <property type="match status" value="1"/>
</dbReference>
<dbReference type="PROSITE" id="PS50850">
    <property type="entry name" value="MFS"/>
    <property type="match status" value="1"/>
</dbReference>
<dbReference type="FunFam" id="1.20.1250.20:FF:000078">
    <property type="entry name" value="MFS maltose transporter, putative"/>
    <property type="match status" value="1"/>
</dbReference>
<dbReference type="InterPro" id="IPR005829">
    <property type="entry name" value="Sugar_transporter_CS"/>
</dbReference>
<feature type="transmembrane region" description="Helical" evidence="10">
    <location>
        <begin position="471"/>
        <end position="490"/>
    </location>
</feature>
<evidence type="ECO:0000259" key="11">
    <source>
        <dbReference type="PROSITE" id="PS50850"/>
    </source>
</evidence>
<dbReference type="GO" id="GO:0016020">
    <property type="term" value="C:membrane"/>
    <property type="evidence" value="ECO:0007669"/>
    <property type="project" value="UniProtKB-SubCell"/>
</dbReference>
<dbReference type="SUPFAM" id="SSF103473">
    <property type="entry name" value="MFS general substrate transporter"/>
    <property type="match status" value="1"/>
</dbReference>
<evidence type="ECO:0000256" key="2">
    <source>
        <dbReference type="ARBA" id="ARBA00010992"/>
    </source>
</evidence>
<dbReference type="KEGG" id="mbe:MBM_08549"/>
<keyword evidence="6 10" id="KW-0472">Membrane</keyword>
<feature type="transmembrane region" description="Helical" evidence="10">
    <location>
        <begin position="165"/>
        <end position="182"/>
    </location>
</feature>
<dbReference type="Proteomes" id="UP000006753">
    <property type="component" value="Unassembled WGS sequence"/>
</dbReference>
<organism evidence="12 13">
    <name type="scientific">Marssonina brunnea f. sp. multigermtubi (strain MB_m1)</name>
    <name type="common">Marssonina leaf spot fungus</name>
    <dbReference type="NCBI Taxonomy" id="1072389"/>
    <lineage>
        <taxon>Eukaryota</taxon>
        <taxon>Fungi</taxon>
        <taxon>Dikarya</taxon>
        <taxon>Ascomycota</taxon>
        <taxon>Pezizomycotina</taxon>
        <taxon>Leotiomycetes</taxon>
        <taxon>Helotiales</taxon>
        <taxon>Drepanopezizaceae</taxon>
        <taxon>Drepanopeziza</taxon>
    </lineage>
</organism>
<keyword evidence="13" id="KW-1185">Reference proteome</keyword>
<feature type="transmembrane region" description="Helical" evidence="10">
    <location>
        <begin position="502"/>
        <end position="525"/>
    </location>
</feature>
<dbReference type="InterPro" id="IPR036259">
    <property type="entry name" value="MFS_trans_sf"/>
</dbReference>
<feature type="transmembrane region" description="Helical" evidence="10">
    <location>
        <begin position="379"/>
        <end position="401"/>
    </location>
</feature>
<dbReference type="PROSITE" id="PS00217">
    <property type="entry name" value="SUGAR_TRANSPORT_2"/>
    <property type="match status" value="1"/>
</dbReference>
<dbReference type="InterPro" id="IPR005828">
    <property type="entry name" value="MFS_sugar_transport-like"/>
</dbReference>
<dbReference type="GO" id="GO:0000023">
    <property type="term" value="P:maltose metabolic process"/>
    <property type="evidence" value="ECO:0007669"/>
    <property type="project" value="UniProtKB-KW"/>
</dbReference>
<feature type="compositionally biased region" description="Polar residues" evidence="9">
    <location>
        <begin position="43"/>
        <end position="53"/>
    </location>
</feature>
<dbReference type="InParanoid" id="K1WJU1"/>
<feature type="domain" description="Major facilitator superfamily (MFS) profile" evidence="11">
    <location>
        <begin position="84"/>
        <end position="531"/>
    </location>
</feature>
<feature type="transmembrane region" description="Helical" evidence="10">
    <location>
        <begin position="260"/>
        <end position="281"/>
    </location>
</feature>
<evidence type="ECO:0000256" key="5">
    <source>
        <dbReference type="ARBA" id="ARBA00022989"/>
    </source>
</evidence>
<dbReference type="GO" id="GO:0005351">
    <property type="term" value="F:carbohydrate:proton symporter activity"/>
    <property type="evidence" value="ECO:0007669"/>
    <property type="project" value="TreeGrafter"/>
</dbReference>
<keyword evidence="5 10" id="KW-1133">Transmembrane helix</keyword>
<evidence type="ECO:0000313" key="12">
    <source>
        <dbReference type="EMBL" id="EKD13106.1"/>
    </source>
</evidence>
<dbReference type="Gene3D" id="1.20.1250.20">
    <property type="entry name" value="MFS general substrate transporter like domains"/>
    <property type="match status" value="1"/>
</dbReference>
<dbReference type="eggNOG" id="KOG0254">
    <property type="taxonomic scope" value="Eukaryota"/>
</dbReference>
<proteinExistence type="inferred from homology"/>
<accession>K1WJU1</accession>
<comment type="subcellular location">
    <subcellularLocation>
        <location evidence="1">Membrane</location>
        <topology evidence="1">Multi-pass membrane protein</topology>
    </subcellularLocation>
</comment>
<protein>
    <recommendedName>
        <fullName evidence="11">Major facilitator superfamily (MFS) profile domain-containing protein</fullName>
    </recommendedName>
</protein>
<dbReference type="GeneID" id="18764484"/>
<feature type="transmembrane region" description="Helical" evidence="10">
    <location>
        <begin position="220"/>
        <end position="240"/>
    </location>
</feature>
<dbReference type="OrthoDB" id="6133115at2759"/>
<feature type="transmembrane region" description="Helical" evidence="10">
    <location>
        <begin position="406"/>
        <end position="427"/>
    </location>
</feature>
<evidence type="ECO:0000256" key="3">
    <source>
        <dbReference type="ARBA" id="ARBA00022448"/>
    </source>
</evidence>
<dbReference type="InterPro" id="IPR003663">
    <property type="entry name" value="Sugar/inositol_transpt"/>
</dbReference>
<evidence type="ECO:0000256" key="1">
    <source>
        <dbReference type="ARBA" id="ARBA00004141"/>
    </source>
</evidence>
<dbReference type="RefSeq" id="XP_007296438.1">
    <property type="nucleotide sequence ID" value="XM_007296376.1"/>
</dbReference>
<dbReference type="HOGENOM" id="CLU_001265_11_5_1"/>
<feature type="transmembrane region" description="Helical" evidence="10">
    <location>
        <begin position="188"/>
        <end position="208"/>
    </location>
</feature>
<evidence type="ECO:0000256" key="4">
    <source>
        <dbReference type="ARBA" id="ARBA00022692"/>
    </source>
</evidence>
<dbReference type="AlphaFoldDB" id="K1WJU1"/>
<comment type="similarity">
    <text evidence="2 8">Belongs to the major facilitator superfamily. Sugar transporter (TC 2.A.1.1) family.</text>
</comment>
<gene>
    <name evidence="12" type="ORF">MBM_08549</name>
</gene>
<dbReference type="InterPro" id="IPR020846">
    <property type="entry name" value="MFS_dom"/>
</dbReference>